<dbReference type="InterPro" id="IPR050962">
    <property type="entry name" value="Phosphate-bind_PstS"/>
</dbReference>
<evidence type="ECO:0000256" key="3">
    <source>
        <dbReference type="ARBA" id="ARBA00022592"/>
    </source>
</evidence>
<dbReference type="RefSeq" id="WP_319942399.1">
    <property type="nucleotide sequence ID" value="NZ_WEGI01000001.1"/>
</dbReference>
<dbReference type="InterPro" id="IPR005673">
    <property type="entry name" value="ABC_phos-bd_PstS"/>
</dbReference>
<dbReference type="GO" id="GO:0042301">
    <property type="term" value="F:phosphate ion binding"/>
    <property type="evidence" value="ECO:0007669"/>
    <property type="project" value="InterPro"/>
</dbReference>
<keyword evidence="9" id="KW-1185">Reference proteome</keyword>
<evidence type="ECO:0000256" key="2">
    <source>
        <dbReference type="ARBA" id="ARBA00022448"/>
    </source>
</evidence>
<sequence length="373" mass="37851">MNLKRTSALLGVLAAAGTLTLSACGSDDNTSSSASGSSVAKTAVDCGGKKALKASGSSAQKNAMDRFVAAYQQNCDGYSLDYTSSGSGAGVNEFIGGQTDFGGTDSPLSAKNQEPDKAKARCASDAWNLPTVFGPIAITFNLGDVTKLNLDGPTAAKIFNGGITKWDDPAIKALNAGVNLPSDPIHVIYRSDDSGTTDNFQLYLDSAGNGAWGKGAGKAFAGGTGEGAKGNEGTSAIIKSTKGAITYNEWSFAKSQSLNIASVITSAGPAPVALTVDSAQKAVAGVQVKGTGNDLVLDTSSFYKPTQAGAYPIMLATYEVVCSKYADANTAKAVKAFLTSAVGNGQAGLDTAGYIPLPDAFKTKLTTAINAIN</sequence>
<dbReference type="PIRSF" id="PIRSF002756">
    <property type="entry name" value="PstS"/>
    <property type="match status" value="1"/>
</dbReference>
<evidence type="ECO:0000256" key="5">
    <source>
        <dbReference type="PIRSR" id="PIRSR002756-1"/>
    </source>
</evidence>
<proteinExistence type="inferred from homology"/>
<feature type="signal peptide" evidence="6">
    <location>
        <begin position="1"/>
        <end position="23"/>
    </location>
</feature>
<reference evidence="8 9" key="1">
    <citation type="submission" date="2019-10" db="EMBL/GenBank/DDBJ databases">
        <title>Nocardia macrotermitis sp. nov. and Nocardia aurantia sp. nov., isolated from the gut of fungus growing-termite Macrotermes natalensis.</title>
        <authorList>
            <person name="Benndorf R."/>
            <person name="Schwitalla J."/>
            <person name="Martin K."/>
            <person name="De Beer W."/>
            <person name="Kaster A.-K."/>
            <person name="Vollmers J."/>
            <person name="Poulsen M."/>
            <person name="Beemelmanns C."/>
        </authorList>
    </citation>
    <scope>NUCLEOTIDE SEQUENCE [LARGE SCALE GENOMIC DNA]</scope>
    <source>
        <strain evidence="8 9">RB56</strain>
    </source>
</reference>
<dbReference type="CDD" id="cd13565">
    <property type="entry name" value="PBP2_PstS"/>
    <property type="match status" value="1"/>
</dbReference>
<dbReference type="AlphaFoldDB" id="A0A7K0DG85"/>
<gene>
    <name evidence="8" type="primary">pstS3</name>
    <name evidence="8" type="ORF">NRB56_02470</name>
</gene>
<dbReference type="PANTHER" id="PTHR42996">
    <property type="entry name" value="PHOSPHATE-BINDING PROTEIN PSTS"/>
    <property type="match status" value="1"/>
</dbReference>
<feature type="binding site" evidence="5">
    <location>
        <begin position="57"/>
        <end position="59"/>
    </location>
    <ligand>
        <name>phosphate</name>
        <dbReference type="ChEBI" id="CHEBI:43474"/>
    </ligand>
</feature>
<dbReference type="PANTHER" id="PTHR42996:SF1">
    <property type="entry name" value="PHOSPHATE-BINDING PROTEIN PSTS"/>
    <property type="match status" value="1"/>
</dbReference>
<name>A0A7K0DG85_9NOCA</name>
<dbReference type="EMBL" id="WEGI01000001">
    <property type="protein sequence ID" value="MQY24698.1"/>
    <property type="molecule type" value="Genomic_DNA"/>
</dbReference>
<keyword evidence="2 4" id="KW-0813">Transport</keyword>
<feature type="binding site" evidence="5">
    <location>
        <begin position="194"/>
        <end position="196"/>
    </location>
    <ligand>
        <name>phosphate</name>
        <dbReference type="ChEBI" id="CHEBI:43474"/>
    </ligand>
</feature>
<keyword evidence="3 4" id="KW-0592">Phosphate transport</keyword>
<dbReference type="Gene3D" id="3.40.190.10">
    <property type="entry name" value="Periplasmic binding protein-like II"/>
    <property type="match status" value="2"/>
</dbReference>
<protein>
    <recommendedName>
        <fullName evidence="4">Phosphate-binding protein</fullName>
    </recommendedName>
</protein>
<dbReference type="NCBIfam" id="TIGR00975">
    <property type="entry name" value="3a0107s03"/>
    <property type="match status" value="1"/>
</dbReference>
<dbReference type="SUPFAM" id="SSF53850">
    <property type="entry name" value="Periplasmic binding protein-like II"/>
    <property type="match status" value="1"/>
</dbReference>
<evidence type="ECO:0000256" key="1">
    <source>
        <dbReference type="ARBA" id="ARBA00008725"/>
    </source>
</evidence>
<comment type="caution">
    <text evidence="8">The sequence shown here is derived from an EMBL/GenBank/DDBJ whole genome shotgun (WGS) entry which is preliminary data.</text>
</comment>
<evidence type="ECO:0000259" key="7">
    <source>
        <dbReference type="Pfam" id="PF12849"/>
    </source>
</evidence>
<evidence type="ECO:0000256" key="6">
    <source>
        <dbReference type="SAM" id="SignalP"/>
    </source>
</evidence>
<dbReference type="Pfam" id="PF12849">
    <property type="entry name" value="PBP_like_2"/>
    <property type="match status" value="1"/>
</dbReference>
<dbReference type="PROSITE" id="PS51257">
    <property type="entry name" value="PROKAR_LIPOPROTEIN"/>
    <property type="match status" value="1"/>
</dbReference>
<feature type="binding site" evidence="5">
    <location>
        <position position="105"/>
    </location>
    <ligand>
        <name>phosphate</name>
        <dbReference type="ChEBI" id="CHEBI:43474"/>
    </ligand>
</feature>
<accession>A0A7K0DG85</accession>
<evidence type="ECO:0000313" key="9">
    <source>
        <dbReference type="Proteomes" id="UP000431401"/>
    </source>
</evidence>
<dbReference type="Proteomes" id="UP000431401">
    <property type="component" value="Unassembled WGS sequence"/>
</dbReference>
<organism evidence="8 9">
    <name type="scientific">Nocardia aurantia</name>
    <dbReference type="NCBI Taxonomy" id="2585199"/>
    <lineage>
        <taxon>Bacteria</taxon>
        <taxon>Bacillati</taxon>
        <taxon>Actinomycetota</taxon>
        <taxon>Actinomycetes</taxon>
        <taxon>Mycobacteriales</taxon>
        <taxon>Nocardiaceae</taxon>
        <taxon>Nocardia</taxon>
    </lineage>
</organism>
<feature type="domain" description="PBP" evidence="7">
    <location>
        <begin position="49"/>
        <end position="340"/>
    </location>
</feature>
<evidence type="ECO:0000313" key="8">
    <source>
        <dbReference type="EMBL" id="MQY24698.1"/>
    </source>
</evidence>
<comment type="similarity">
    <text evidence="1 4">Belongs to the PstS family.</text>
</comment>
<dbReference type="InterPro" id="IPR024370">
    <property type="entry name" value="PBP_domain"/>
</dbReference>
<evidence type="ECO:0000256" key="4">
    <source>
        <dbReference type="PIRNR" id="PIRNR002756"/>
    </source>
</evidence>
<feature type="binding site" evidence="5">
    <location>
        <position position="87"/>
    </location>
    <ligand>
        <name>phosphate</name>
        <dbReference type="ChEBI" id="CHEBI:43474"/>
    </ligand>
</feature>
<keyword evidence="6" id="KW-0732">Signal</keyword>
<dbReference type="GO" id="GO:0043190">
    <property type="term" value="C:ATP-binding cassette (ABC) transporter complex"/>
    <property type="evidence" value="ECO:0007669"/>
    <property type="project" value="InterPro"/>
</dbReference>
<dbReference type="GO" id="GO:0035435">
    <property type="term" value="P:phosphate ion transmembrane transport"/>
    <property type="evidence" value="ECO:0007669"/>
    <property type="project" value="InterPro"/>
</dbReference>
<feature type="chain" id="PRO_5038415993" description="Phosphate-binding protein" evidence="6">
    <location>
        <begin position="24"/>
        <end position="373"/>
    </location>
</feature>